<dbReference type="PANTHER" id="PTHR43790:SF3">
    <property type="entry name" value="D-ALLOSE IMPORT ATP-BINDING PROTEIN ALSA-RELATED"/>
    <property type="match status" value="1"/>
</dbReference>
<reference evidence="10 11" key="1">
    <citation type="submission" date="2022-01" db="EMBL/GenBank/DDBJ databases">
        <title>Nocardioides sp. nov., an actinomycete isolated from mining soil.</title>
        <authorList>
            <person name="Liu L."/>
        </authorList>
    </citation>
    <scope>NUCLEOTIDE SEQUENCE [LARGE SCALE GENOMIC DNA]</scope>
    <source>
        <strain evidence="10 11">KLBMP 9356</strain>
    </source>
</reference>
<evidence type="ECO:0000256" key="6">
    <source>
        <dbReference type="ARBA" id="ARBA00022840"/>
    </source>
</evidence>
<evidence type="ECO:0000256" key="3">
    <source>
        <dbReference type="ARBA" id="ARBA00022597"/>
    </source>
</evidence>
<dbReference type="SUPFAM" id="SSF52540">
    <property type="entry name" value="P-loop containing nucleoside triphosphate hydrolases"/>
    <property type="match status" value="2"/>
</dbReference>
<keyword evidence="8" id="KW-0472">Membrane</keyword>
<evidence type="ECO:0000256" key="7">
    <source>
        <dbReference type="ARBA" id="ARBA00022967"/>
    </source>
</evidence>
<keyword evidence="7" id="KW-1278">Translocase</keyword>
<evidence type="ECO:0000256" key="2">
    <source>
        <dbReference type="ARBA" id="ARBA00022475"/>
    </source>
</evidence>
<evidence type="ECO:0000256" key="1">
    <source>
        <dbReference type="ARBA" id="ARBA00022448"/>
    </source>
</evidence>
<dbReference type="PROSITE" id="PS00211">
    <property type="entry name" value="ABC_TRANSPORTER_1"/>
    <property type="match status" value="1"/>
</dbReference>
<dbReference type="SMART" id="SM00382">
    <property type="entry name" value="AAA"/>
    <property type="match status" value="2"/>
</dbReference>
<dbReference type="PANTHER" id="PTHR43790">
    <property type="entry name" value="CARBOHYDRATE TRANSPORT ATP-BINDING PROTEIN MG119-RELATED"/>
    <property type="match status" value="1"/>
</dbReference>
<evidence type="ECO:0000313" key="10">
    <source>
        <dbReference type="EMBL" id="MCF6378142.1"/>
    </source>
</evidence>
<feature type="domain" description="ABC transporter" evidence="9">
    <location>
        <begin position="4"/>
        <end position="234"/>
    </location>
</feature>
<sequence length="499" mass="53718">MTGVRKAFGKFEVLRGVDLEVKRGEVHALLGGNGAGKSTLMKILQGVHTHDAGRVEVDGQAVEFTSPHDAKAAGIGMVFQEFSLIPSLSVARNIFLGREPRRFGLTDDATMIRKSTEILDRMGADIEPRTVLSDLPVGYWQLTEIAKALSLDARILIMDEPTASLPYHEVEQLFSLIDRLRDQDISVIYISHRMAEIERVADSLTVIRDGRTVLTGPVAEVPSAKVVESIVGSEILHGLKRGEPKFASTRSSAPVLSIRGLTSGHRVQEVSFDVAAGEVLGLAGLIGSGRTEIANCLFGIERMDAGQVFLDGRSLRIRGPQDAIDAGIVLVPEDRAQQGLVLGHTVRTNLLLPSLGKLGRGPLIDDGRGSKLCAGLMSRLDIRASALNETVGRLSGGNQQKVVISKWLGLQHVGQAPRVLILDEPTKGVDIATKTEIMQLVLDIADTGAAIIVISSELEELLSVADRVLVLRAGRIHEELDRSDIADEEALQLAVQGVN</sequence>
<keyword evidence="11" id="KW-1185">Reference proteome</keyword>
<dbReference type="Gene3D" id="3.40.50.300">
    <property type="entry name" value="P-loop containing nucleotide triphosphate hydrolases"/>
    <property type="match status" value="2"/>
</dbReference>
<dbReference type="Proteomes" id="UP001201161">
    <property type="component" value="Unassembled WGS sequence"/>
</dbReference>
<dbReference type="InterPro" id="IPR003593">
    <property type="entry name" value="AAA+_ATPase"/>
</dbReference>
<keyword evidence="1" id="KW-0813">Transport</keyword>
<dbReference type="InterPro" id="IPR050107">
    <property type="entry name" value="ABC_carbohydrate_import_ATPase"/>
</dbReference>
<keyword evidence="2" id="KW-1003">Cell membrane</keyword>
<evidence type="ECO:0000256" key="4">
    <source>
        <dbReference type="ARBA" id="ARBA00022737"/>
    </source>
</evidence>
<evidence type="ECO:0000313" key="11">
    <source>
        <dbReference type="Proteomes" id="UP001201161"/>
    </source>
</evidence>
<dbReference type="Pfam" id="PF00005">
    <property type="entry name" value="ABC_tran"/>
    <property type="match status" value="2"/>
</dbReference>
<dbReference type="InterPro" id="IPR017871">
    <property type="entry name" value="ABC_transporter-like_CS"/>
</dbReference>
<proteinExistence type="predicted"/>
<dbReference type="GO" id="GO:0005524">
    <property type="term" value="F:ATP binding"/>
    <property type="evidence" value="ECO:0007669"/>
    <property type="project" value="UniProtKB-KW"/>
</dbReference>
<dbReference type="PROSITE" id="PS50893">
    <property type="entry name" value="ABC_TRANSPORTER_2"/>
    <property type="match status" value="2"/>
</dbReference>
<keyword evidence="6 10" id="KW-0067">ATP-binding</keyword>
<dbReference type="EMBL" id="JAKJHZ010000007">
    <property type="protein sequence ID" value="MCF6378142.1"/>
    <property type="molecule type" value="Genomic_DNA"/>
</dbReference>
<dbReference type="RefSeq" id="WP_236402672.1">
    <property type="nucleotide sequence ID" value="NZ_JAKJHZ010000007.1"/>
</dbReference>
<gene>
    <name evidence="10" type="ORF">L2K70_11060</name>
</gene>
<name>A0ABS9HAB1_9ACTN</name>
<feature type="domain" description="ABC transporter" evidence="9">
    <location>
        <begin position="249"/>
        <end position="498"/>
    </location>
</feature>
<accession>A0ABS9HAB1</accession>
<dbReference type="InterPro" id="IPR003439">
    <property type="entry name" value="ABC_transporter-like_ATP-bd"/>
</dbReference>
<dbReference type="CDD" id="cd03216">
    <property type="entry name" value="ABC_Carb_Monos_I"/>
    <property type="match status" value="1"/>
</dbReference>
<protein>
    <submittedName>
        <fullName evidence="10">Sugar ABC transporter ATP-binding protein</fullName>
    </submittedName>
</protein>
<dbReference type="CDD" id="cd03215">
    <property type="entry name" value="ABC_Carb_Monos_II"/>
    <property type="match status" value="1"/>
</dbReference>
<dbReference type="InterPro" id="IPR027417">
    <property type="entry name" value="P-loop_NTPase"/>
</dbReference>
<keyword evidence="3" id="KW-0762">Sugar transport</keyword>
<organism evidence="10 11">
    <name type="scientific">Nocardioides potassii</name>
    <dbReference type="NCBI Taxonomy" id="2911371"/>
    <lineage>
        <taxon>Bacteria</taxon>
        <taxon>Bacillati</taxon>
        <taxon>Actinomycetota</taxon>
        <taxon>Actinomycetes</taxon>
        <taxon>Propionibacteriales</taxon>
        <taxon>Nocardioidaceae</taxon>
        <taxon>Nocardioides</taxon>
    </lineage>
</organism>
<keyword evidence="4" id="KW-0677">Repeat</keyword>
<evidence type="ECO:0000259" key="9">
    <source>
        <dbReference type="PROSITE" id="PS50893"/>
    </source>
</evidence>
<keyword evidence="5" id="KW-0547">Nucleotide-binding</keyword>
<comment type="caution">
    <text evidence="10">The sequence shown here is derived from an EMBL/GenBank/DDBJ whole genome shotgun (WGS) entry which is preliminary data.</text>
</comment>
<evidence type="ECO:0000256" key="8">
    <source>
        <dbReference type="ARBA" id="ARBA00023136"/>
    </source>
</evidence>
<evidence type="ECO:0000256" key="5">
    <source>
        <dbReference type="ARBA" id="ARBA00022741"/>
    </source>
</evidence>